<dbReference type="EMBL" id="JABBLX010000023">
    <property type="protein sequence ID" value="NMK98101.1"/>
    <property type="molecule type" value="Genomic_DNA"/>
</dbReference>
<evidence type="ECO:0000313" key="7">
    <source>
        <dbReference type="EMBL" id="NMK98101.1"/>
    </source>
</evidence>
<dbReference type="SUPFAM" id="SSF54001">
    <property type="entry name" value="Cysteine proteinases"/>
    <property type="match status" value="1"/>
</dbReference>
<proteinExistence type="inferred from homology"/>
<comment type="caution">
    <text evidence="8">The sequence shown here is derived from an EMBL/GenBank/DDBJ whole genome shotgun (WGS) entry which is preliminary data.</text>
</comment>
<feature type="domain" description="Peptidase C51" evidence="5">
    <location>
        <begin position="567"/>
        <end position="696"/>
    </location>
</feature>
<dbReference type="NCBIfam" id="NF006360">
    <property type="entry name" value="PRK08581.1-2"/>
    <property type="match status" value="1"/>
</dbReference>
<dbReference type="PRINTS" id="PR01002">
    <property type="entry name" value="FLGFLGJ"/>
</dbReference>
<dbReference type="InterPro" id="IPR051056">
    <property type="entry name" value="Glycosyl_Hydrolase_73"/>
</dbReference>
<sequence length="698" mass="77581">MSKNKLLIYLLSTTLVFPTFTTPTAVAKDNTDDMNQQTKVTHKSSQSKEDKQEQTDSNQRAHQAEKASSEKSPSKENGKSSKTHKKDNDVKADKNKASNQSDQNSNQPHQTTTAVTDQNKQKNTNLVDQFYHNVAQSQSHMNDLLKPDKYDDSFSLTTLIQNLFNFDSNISNYEQSDDHTSQSPSTSNRDDSTDSDNNDSKEVTSNKNTNSDIPSEGSHSSHSEDQSHQSSTSSSKAETDDSKVSDALSQWEQDDDKNTSQSQGQSSQQDESKQSSNQTHQSSSNQTTSHSSSDNNHSSVSDSALDTILDEYSEDAKKTQSNYEQKSKHQKNTSQSSQNNNPQLPTENELKHKSKPVQSFENDIKKSNTRSTSLFQQVPQIEDGKVSDDNFNVVDSQDTRKFIKSIAKDAHKIGQKEKIYASVMMAQAILESDSGKSSLAQSPNYNLFGVKGSYNGESVNFNTLEAGSDNQMFSINAGFRKYPNLKSSLQDYADLIKNGIEGNPTIYKPTWKSEALTYKEATSHLSHSYATDPNYAKKLNSIIKHYNLTAFDKKRMPNLKKYTQSIGTETSGSDFKPFVEASGSSPYPQGQCTWYVYQRMQQYDSSISGDLGDAHNWNNHAEREGYTVTQSPKNHTAVVFEAGQLGADTQYGHVGFVEKVNDDGSIVISESNVKGLGVISYRTIDAEDANDLDYIQGK</sequence>
<keyword evidence="10" id="KW-1185">Reference proteome</keyword>
<organism evidence="8 9">
    <name type="scientific">Staphylococcus capitis</name>
    <dbReference type="NCBI Taxonomy" id="29388"/>
    <lineage>
        <taxon>Bacteria</taxon>
        <taxon>Bacillati</taxon>
        <taxon>Bacillota</taxon>
        <taxon>Bacilli</taxon>
        <taxon>Bacillales</taxon>
        <taxon>Staphylococcaceae</taxon>
        <taxon>Staphylococcus</taxon>
    </lineage>
</organism>
<comment type="similarity">
    <text evidence="1">In the N-terminal section; belongs to the N-acetylmuramoyl-L-alanine amidase 2 family.</text>
</comment>
<dbReference type="Gene3D" id="4.10.80.30">
    <property type="entry name" value="DNA polymerase, domain 6"/>
    <property type="match status" value="1"/>
</dbReference>
<name>A0A7Z7YV96_STACP</name>
<dbReference type="Proteomes" id="UP000550736">
    <property type="component" value="Unassembled WGS sequence"/>
</dbReference>
<feature type="compositionally biased region" description="Low complexity" evidence="3">
    <location>
        <begin position="260"/>
        <end position="303"/>
    </location>
</feature>
<dbReference type="GO" id="GO:0004040">
    <property type="term" value="F:amidase activity"/>
    <property type="evidence" value="ECO:0007669"/>
    <property type="project" value="InterPro"/>
</dbReference>
<dbReference type="InterPro" id="IPR038765">
    <property type="entry name" value="Papain-like_cys_pep_sf"/>
</dbReference>
<keyword evidence="2" id="KW-0378">Hydrolase</keyword>
<evidence type="ECO:0000259" key="5">
    <source>
        <dbReference type="PROSITE" id="PS50911"/>
    </source>
</evidence>
<feature type="compositionally biased region" description="Low complexity" evidence="3">
    <location>
        <begin position="332"/>
        <end position="341"/>
    </location>
</feature>
<dbReference type="InterPro" id="IPR002901">
    <property type="entry name" value="MGlyc_endo_b_GlcNAc-like_dom"/>
</dbReference>
<evidence type="ECO:0000256" key="3">
    <source>
        <dbReference type="SAM" id="MobiDB-lite"/>
    </source>
</evidence>
<reference evidence="8 9" key="1">
    <citation type="journal article" date="2019" name="Sci. Transl. Med.">
        <title>Quorum sensing between bacterial species on the skin protects against epidermal injury in atopic dermatitis.</title>
        <authorList>
            <person name="Williams M.R."/>
        </authorList>
    </citation>
    <scope>NUCLEOTIDE SEQUENCE [LARGE SCALE GENOMIC DNA]</scope>
    <source>
        <strain evidence="8 9">H8</strain>
    </source>
</reference>
<feature type="region of interest" description="Disordered" evidence="3">
    <location>
        <begin position="25"/>
        <end position="119"/>
    </location>
</feature>
<feature type="compositionally biased region" description="Basic and acidic residues" evidence="3">
    <location>
        <begin position="188"/>
        <end position="204"/>
    </location>
</feature>
<dbReference type="Gene3D" id="1.10.530.10">
    <property type="match status" value="1"/>
</dbReference>
<reference evidence="10 11" key="2">
    <citation type="submission" date="2020-04" db="EMBL/GenBank/DDBJ databases">
        <title>The Epidemiology and Molecular Characteristics of Linezolid-Resistant Staphylococcus capitis in Huashan Hospital, Shanghai.</title>
        <authorList>
            <person name="Ding L."/>
            <person name="Li P."/>
            <person name="Yang Y."/>
            <person name="Lin D."/>
            <person name="Xu X."/>
        </authorList>
    </citation>
    <scope>NUCLEOTIDE SEQUENCE [LARGE SCALE GENOMIC DNA]</scope>
    <source>
        <strain evidence="7 11">12-86</strain>
        <strain evidence="6 10">17-84</strain>
    </source>
</reference>
<dbReference type="RefSeq" id="WP_030062683.1">
    <property type="nucleotide sequence ID" value="NZ_AP014956.1"/>
</dbReference>
<keyword evidence="4" id="KW-0732">Signal</keyword>
<dbReference type="SMART" id="SM00047">
    <property type="entry name" value="LYZ2"/>
    <property type="match status" value="1"/>
</dbReference>
<dbReference type="InterPro" id="IPR007921">
    <property type="entry name" value="CHAP_dom"/>
</dbReference>
<dbReference type="PROSITE" id="PS50911">
    <property type="entry name" value="CHAP"/>
    <property type="match status" value="1"/>
</dbReference>
<evidence type="ECO:0000313" key="6">
    <source>
        <dbReference type="EMBL" id="NMK54976.1"/>
    </source>
</evidence>
<dbReference type="PANTHER" id="PTHR33308:SF9">
    <property type="entry name" value="PEPTIDOGLYCAN HYDROLASE FLGJ"/>
    <property type="match status" value="1"/>
</dbReference>
<dbReference type="Proteomes" id="UP000538955">
    <property type="component" value="Unassembled WGS sequence"/>
</dbReference>
<dbReference type="Pfam" id="PF01832">
    <property type="entry name" value="Glucosaminidase"/>
    <property type="match status" value="1"/>
</dbReference>
<evidence type="ECO:0000313" key="9">
    <source>
        <dbReference type="Proteomes" id="UP000291949"/>
    </source>
</evidence>
<dbReference type="Proteomes" id="UP000291949">
    <property type="component" value="Unassembled WGS sequence"/>
</dbReference>
<evidence type="ECO:0000313" key="11">
    <source>
        <dbReference type="Proteomes" id="UP000550736"/>
    </source>
</evidence>
<dbReference type="Pfam" id="PF05257">
    <property type="entry name" value="CHAP"/>
    <property type="match status" value="1"/>
</dbReference>
<gene>
    <name evidence="8" type="ORF">EQ811_08615</name>
    <name evidence="7" type="ORF">HHM13_08355</name>
    <name evidence="6" type="ORF">HHM24_09605</name>
</gene>
<evidence type="ECO:0000256" key="2">
    <source>
        <dbReference type="ARBA" id="ARBA00022801"/>
    </source>
</evidence>
<evidence type="ECO:0000256" key="1">
    <source>
        <dbReference type="ARBA" id="ARBA00006088"/>
    </source>
</evidence>
<accession>A0A7Z7YV96</accession>
<dbReference type="EMBL" id="SCHC01000002">
    <property type="protein sequence ID" value="TBW76911.1"/>
    <property type="molecule type" value="Genomic_DNA"/>
</dbReference>
<feature type="signal peptide" evidence="4">
    <location>
        <begin position="1"/>
        <end position="27"/>
    </location>
</feature>
<evidence type="ECO:0000313" key="10">
    <source>
        <dbReference type="Proteomes" id="UP000538955"/>
    </source>
</evidence>
<evidence type="ECO:0000313" key="8">
    <source>
        <dbReference type="EMBL" id="TBW76911.1"/>
    </source>
</evidence>
<dbReference type="Gene3D" id="3.90.1720.10">
    <property type="entry name" value="endopeptidase domain like (from Nostoc punctiforme)"/>
    <property type="match status" value="1"/>
</dbReference>
<protein>
    <submittedName>
        <fullName evidence="8">Amidase domain-containing protein</fullName>
    </submittedName>
</protein>
<dbReference type="PANTHER" id="PTHR33308">
    <property type="entry name" value="PEPTIDOGLYCAN HYDROLASE FLGJ"/>
    <property type="match status" value="1"/>
</dbReference>
<dbReference type="AlphaFoldDB" id="A0A7Z7YV96"/>
<dbReference type="EMBL" id="JABBMI010000069">
    <property type="protein sequence ID" value="NMK54976.1"/>
    <property type="molecule type" value="Genomic_DNA"/>
</dbReference>
<feature type="compositionally biased region" description="Polar residues" evidence="3">
    <location>
        <begin position="98"/>
        <end position="119"/>
    </location>
</feature>
<feature type="chain" id="PRO_5044662713" evidence="4">
    <location>
        <begin position="28"/>
        <end position="698"/>
    </location>
</feature>
<feature type="compositionally biased region" description="Basic and acidic residues" evidence="3">
    <location>
        <begin position="62"/>
        <end position="79"/>
    </location>
</feature>
<feature type="region of interest" description="Disordered" evidence="3">
    <location>
        <begin position="171"/>
        <end position="372"/>
    </location>
</feature>
<evidence type="ECO:0000256" key="4">
    <source>
        <dbReference type="SAM" id="SignalP"/>
    </source>
</evidence>
<feature type="compositionally biased region" description="Basic and acidic residues" evidence="3">
    <location>
        <begin position="86"/>
        <end position="96"/>
    </location>
</feature>